<proteinExistence type="predicted"/>
<feature type="non-terminal residue" evidence="2">
    <location>
        <position position="1"/>
    </location>
</feature>
<feature type="transmembrane region" description="Helical" evidence="1">
    <location>
        <begin position="163"/>
        <end position="184"/>
    </location>
</feature>
<reference evidence="2" key="1">
    <citation type="journal article" date="2014" name="Front. Microbiol.">
        <title>High frequency of phylogenetically diverse reductive dehalogenase-homologous genes in deep subseafloor sedimentary metagenomes.</title>
        <authorList>
            <person name="Kawai M."/>
            <person name="Futagami T."/>
            <person name="Toyoda A."/>
            <person name="Takaki Y."/>
            <person name="Nishi S."/>
            <person name="Hori S."/>
            <person name="Arai W."/>
            <person name="Tsubouchi T."/>
            <person name="Morono Y."/>
            <person name="Uchiyama I."/>
            <person name="Ito T."/>
            <person name="Fujiyama A."/>
            <person name="Inagaki F."/>
            <person name="Takami H."/>
        </authorList>
    </citation>
    <scope>NUCLEOTIDE SEQUENCE</scope>
    <source>
        <strain evidence="2">Expedition CK06-06</strain>
    </source>
</reference>
<organism evidence="2">
    <name type="scientific">marine sediment metagenome</name>
    <dbReference type="NCBI Taxonomy" id="412755"/>
    <lineage>
        <taxon>unclassified sequences</taxon>
        <taxon>metagenomes</taxon>
        <taxon>ecological metagenomes</taxon>
    </lineage>
</organism>
<gene>
    <name evidence="2" type="ORF">S01H4_27269</name>
</gene>
<evidence type="ECO:0000256" key="1">
    <source>
        <dbReference type="SAM" id="Phobius"/>
    </source>
</evidence>
<keyword evidence="1" id="KW-0472">Membrane</keyword>
<protein>
    <submittedName>
        <fullName evidence="2">Uncharacterized protein</fullName>
    </submittedName>
</protein>
<accession>X1BUP5</accession>
<sequence length="240" mass="28346">ILEKKEIYQDKYTSELIQNESWIKLKESVESPVYSFQDMYFNYIFNKLISEQIGENFAIILEEVLRDEVVTEREKKYLYEKADETGVDKNKVKEILEEYSSINLAFRKIIYEICKDGKITPAEKKYLVEKARYYNITKHKIIDEINQVEKTISKINDLFRDQFFYLLVNLIFLANFFNIHSNFVNEILSRIYKSLNDIDGSSLNTQFLSKDLMNKIVSSINMTYPDQSLLAEPVSLKSVL</sequence>
<evidence type="ECO:0000313" key="2">
    <source>
        <dbReference type="EMBL" id="GAG75876.1"/>
    </source>
</evidence>
<dbReference type="EMBL" id="BART01013295">
    <property type="protein sequence ID" value="GAG75876.1"/>
    <property type="molecule type" value="Genomic_DNA"/>
</dbReference>
<keyword evidence="1" id="KW-0812">Transmembrane</keyword>
<feature type="non-terminal residue" evidence="2">
    <location>
        <position position="240"/>
    </location>
</feature>
<name>X1BUP5_9ZZZZ</name>
<dbReference type="AlphaFoldDB" id="X1BUP5"/>
<keyword evidence="1" id="KW-1133">Transmembrane helix</keyword>
<comment type="caution">
    <text evidence="2">The sequence shown here is derived from an EMBL/GenBank/DDBJ whole genome shotgun (WGS) entry which is preliminary data.</text>
</comment>